<dbReference type="RefSeq" id="XP_007675311.1">
    <property type="nucleotide sequence ID" value="XM_007677121.1"/>
</dbReference>
<dbReference type="AlphaFoldDB" id="M2NFE8"/>
<dbReference type="GeneID" id="19112123"/>
<proteinExistence type="predicted"/>
<dbReference type="EMBL" id="KB445554">
    <property type="protein sequence ID" value="EMC97715.1"/>
    <property type="molecule type" value="Genomic_DNA"/>
</dbReference>
<protein>
    <submittedName>
        <fullName evidence="2">Uncharacterized protein</fullName>
    </submittedName>
</protein>
<dbReference type="HOGENOM" id="CLU_2621657_0_0_1"/>
<keyword evidence="3" id="KW-1185">Reference proteome</keyword>
<sequence length="78" mass="8829">MVTGLSTEYKYPKPTNRRKASEPGMGRGSDLQECAVSQRWLLTYRRLASQNRNLSHSIQAGNQLEATYKDREIANADV</sequence>
<accession>M2NFE8</accession>
<evidence type="ECO:0000256" key="1">
    <source>
        <dbReference type="SAM" id="MobiDB-lite"/>
    </source>
</evidence>
<reference evidence="2 3" key="1">
    <citation type="journal article" date="2012" name="PLoS Pathog.">
        <title>Diverse lifestyles and strategies of plant pathogenesis encoded in the genomes of eighteen Dothideomycetes fungi.</title>
        <authorList>
            <person name="Ohm R.A."/>
            <person name="Feau N."/>
            <person name="Henrissat B."/>
            <person name="Schoch C.L."/>
            <person name="Horwitz B.A."/>
            <person name="Barry K.W."/>
            <person name="Condon B.J."/>
            <person name="Copeland A.C."/>
            <person name="Dhillon B."/>
            <person name="Glaser F."/>
            <person name="Hesse C.N."/>
            <person name="Kosti I."/>
            <person name="LaButti K."/>
            <person name="Lindquist E.A."/>
            <person name="Lucas S."/>
            <person name="Salamov A.A."/>
            <person name="Bradshaw R.E."/>
            <person name="Ciuffetti L."/>
            <person name="Hamelin R.C."/>
            <person name="Kema G.H.J."/>
            <person name="Lawrence C."/>
            <person name="Scott J.A."/>
            <person name="Spatafora J.W."/>
            <person name="Turgeon B.G."/>
            <person name="de Wit P.J.G.M."/>
            <person name="Zhong S."/>
            <person name="Goodwin S.B."/>
            <person name="Grigoriev I.V."/>
        </authorList>
    </citation>
    <scope>NUCLEOTIDE SEQUENCE [LARGE SCALE GENOMIC DNA]</scope>
    <source>
        <strain evidence="2 3">UAMH 10762</strain>
    </source>
</reference>
<dbReference type="KEGG" id="bcom:BAUCODRAFT_33436"/>
<organism evidence="2 3">
    <name type="scientific">Baudoinia panamericana (strain UAMH 10762)</name>
    <name type="common">Angels' share fungus</name>
    <name type="synonym">Baudoinia compniacensis (strain UAMH 10762)</name>
    <dbReference type="NCBI Taxonomy" id="717646"/>
    <lineage>
        <taxon>Eukaryota</taxon>
        <taxon>Fungi</taxon>
        <taxon>Dikarya</taxon>
        <taxon>Ascomycota</taxon>
        <taxon>Pezizomycotina</taxon>
        <taxon>Dothideomycetes</taxon>
        <taxon>Dothideomycetidae</taxon>
        <taxon>Mycosphaerellales</taxon>
        <taxon>Teratosphaeriaceae</taxon>
        <taxon>Baudoinia</taxon>
    </lineage>
</organism>
<name>M2NFE8_BAUPA</name>
<evidence type="ECO:0000313" key="2">
    <source>
        <dbReference type="EMBL" id="EMC97715.1"/>
    </source>
</evidence>
<gene>
    <name evidence="2" type="ORF">BAUCODRAFT_33436</name>
</gene>
<dbReference type="Proteomes" id="UP000011761">
    <property type="component" value="Unassembled WGS sequence"/>
</dbReference>
<feature type="region of interest" description="Disordered" evidence="1">
    <location>
        <begin position="1"/>
        <end position="30"/>
    </location>
</feature>
<evidence type="ECO:0000313" key="3">
    <source>
        <dbReference type="Proteomes" id="UP000011761"/>
    </source>
</evidence>